<evidence type="ECO:0000256" key="1">
    <source>
        <dbReference type="SAM" id="MobiDB-lite"/>
    </source>
</evidence>
<organism evidence="2">
    <name type="scientific">Rhizophora mucronata</name>
    <name type="common">Asiatic mangrove</name>
    <dbReference type="NCBI Taxonomy" id="61149"/>
    <lineage>
        <taxon>Eukaryota</taxon>
        <taxon>Viridiplantae</taxon>
        <taxon>Streptophyta</taxon>
        <taxon>Embryophyta</taxon>
        <taxon>Tracheophyta</taxon>
        <taxon>Spermatophyta</taxon>
        <taxon>Magnoliopsida</taxon>
        <taxon>eudicotyledons</taxon>
        <taxon>Gunneridae</taxon>
        <taxon>Pentapetalae</taxon>
        <taxon>rosids</taxon>
        <taxon>fabids</taxon>
        <taxon>Malpighiales</taxon>
        <taxon>Rhizophoraceae</taxon>
        <taxon>Rhizophora</taxon>
    </lineage>
</organism>
<evidence type="ECO:0008006" key="3">
    <source>
        <dbReference type="Google" id="ProtNLM"/>
    </source>
</evidence>
<feature type="compositionally biased region" description="Basic and acidic residues" evidence="1">
    <location>
        <begin position="127"/>
        <end position="141"/>
    </location>
</feature>
<proteinExistence type="predicted"/>
<feature type="region of interest" description="Disordered" evidence="1">
    <location>
        <begin position="127"/>
        <end position="171"/>
    </location>
</feature>
<dbReference type="AlphaFoldDB" id="A0A2P2J9H9"/>
<dbReference type="SUPFAM" id="SSF52833">
    <property type="entry name" value="Thioredoxin-like"/>
    <property type="match status" value="1"/>
</dbReference>
<dbReference type="CDD" id="cd02980">
    <property type="entry name" value="TRX_Fd_family"/>
    <property type="match status" value="1"/>
</dbReference>
<sequence>MEAGRLIYQPVRGLSGAGFDGRCSLKSPPRDLCIGNARVSFRPRSYTRSLSHGFSDSGHVQYYESPSRCVGEKSAEMKAEKKKKKKLKLMKRLSKDLASFSIGEVNGKNTVSEAREVLLAELQHLRSQEKEQRRMRKEEKAKRKAALISGSTQSDSESSSSSSSESSNSNFGKVIDMSSLRSNCQNKSVDIELAPAIQEGTTLASIALPAQEEQERILGESTNLSPKICREGFRSETGNECNRNLNNCNGSAGNGIAVGASGRSIEVCMGAKCKKMGAVSLMEEFQRKAGVEVAVVGCKCMGKCKNAPNVRVSTCSNGVQGLTADSFVEPPVNPLLIGVGLEDVGTIVAELL</sequence>
<accession>A0A2P2J9H9</accession>
<feature type="compositionally biased region" description="Low complexity" evidence="1">
    <location>
        <begin position="149"/>
        <end position="169"/>
    </location>
</feature>
<reference evidence="2" key="1">
    <citation type="submission" date="2018-02" db="EMBL/GenBank/DDBJ databases">
        <title>Rhizophora mucronata_Transcriptome.</title>
        <authorList>
            <person name="Meera S.P."/>
            <person name="Sreeshan A."/>
            <person name="Augustine A."/>
        </authorList>
    </citation>
    <scope>NUCLEOTIDE SEQUENCE</scope>
    <source>
        <tissue evidence="2">Leaf</tissue>
    </source>
</reference>
<dbReference type="EMBL" id="GGEC01009649">
    <property type="protein sequence ID" value="MBW90132.1"/>
    <property type="molecule type" value="Transcribed_RNA"/>
</dbReference>
<evidence type="ECO:0000313" key="2">
    <source>
        <dbReference type="EMBL" id="MBW90132.1"/>
    </source>
</evidence>
<name>A0A2P2J9H9_RHIMU</name>
<dbReference type="InterPro" id="IPR036249">
    <property type="entry name" value="Thioredoxin-like_sf"/>
</dbReference>
<protein>
    <recommendedName>
        <fullName evidence="3">Diacylglycerol O-acyltransferase 3</fullName>
    </recommendedName>
</protein>
<dbReference type="Gene3D" id="3.40.30.10">
    <property type="entry name" value="Glutaredoxin"/>
    <property type="match status" value="1"/>
</dbReference>